<evidence type="ECO:0000313" key="2">
    <source>
        <dbReference type="EMBL" id="KAK3500035.1"/>
    </source>
</evidence>
<keyword evidence="3" id="KW-1185">Reference proteome</keyword>
<gene>
    <name evidence="2" type="ORF">B0T23DRAFT_33268</name>
</gene>
<protein>
    <recommendedName>
        <fullName evidence="4">Malate dehydrogenase</fullName>
    </recommendedName>
</protein>
<dbReference type="Proteomes" id="UP001285908">
    <property type="component" value="Unassembled WGS sequence"/>
</dbReference>
<reference evidence="2 3" key="1">
    <citation type="journal article" date="2023" name="Mol. Phylogenet. Evol.">
        <title>Genome-scale phylogeny and comparative genomics of the fungal order Sordariales.</title>
        <authorList>
            <person name="Hensen N."/>
            <person name="Bonometti L."/>
            <person name="Westerberg I."/>
            <person name="Brannstrom I.O."/>
            <person name="Guillou S."/>
            <person name="Cros-Aarteil S."/>
            <person name="Calhoun S."/>
            <person name="Haridas S."/>
            <person name="Kuo A."/>
            <person name="Mondo S."/>
            <person name="Pangilinan J."/>
            <person name="Riley R."/>
            <person name="LaButti K."/>
            <person name="Andreopoulos B."/>
            <person name="Lipzen A."/>
            <person name="Chen C."/>
            <person name="Yan M."/>
            <person name="Daum C."/>
            <person name="Ng V."/>
            <person name="Clum A."/>
            <person name="Steindorff A."/>
            <person name="Ohm R.A."/>
            <person name="Martin F."/>
            <person name="Silar P."/>
            <person name="Natvig D.O."/>
            <person name="Lalanne C."/>
            <person name="Gautier V."/>
            <person name="Ament-Velasquez S.L."/>
            <person name="Kruys A."/>
            <person name="Hutchinson M.I."/>
            <person name="Powell A.J."/>
            <person name="Barry K."/>
            <person name="Miller A.N."/>
            <person name="Grigoriev I.V."/>
            <person name="Debuchy R."/>
            <person name="Gladieux P."/>
            <person name="Hiltunen Thoren M."/>
            <person name="Johannesson H."/>
        </authorList>
    </citation>
    <scope>NUCLEOTIDE SEQUENCE [LARGE SCALE GENOMIC DNA]</scope>
    <source>
        <strain evidence="2 3">FGSC 10403</strain>
    </source>
</reference>
<accession>A0AAJ0MW74</accession>
<proteinExistence type="predicted"/>
<dbReference type="PANTHER" id="PTHR35567">
    <property type="entry name" value="MALATE DEHYDROGENASE (AFU_ORTHOLOGUE AFUA_2G13800)"/>
    <property type="match status" value="1"/>
</dbReference>
<sequence>MRASLFLSALSVSSVMAAPLLPEINAHSAPADSLKKISEYFNLLAVKIQQSKFESAVPTCDLSKVVMPQAPSPLPPPSFGLSLRHVALGRGTQNYTCDPSTPTAAPVANGAVASLFNASCIVSAYPDIGAMLSTVSLDFNLSDLASIASSVASALPFPPSFLKQTLAPTSGMAVSGAHYFTNASTPFFNMDASQWKIGEAPCAKNNSTPAPEAAPRGQQGEKAVAWLKLITRPGATGGLQEVYRVETAGGSAPETCEGMPEHFEVQYAAQYWFYGN</sequence>
<dbReference type="PANTHER" id="PTHR35567:SF1">
    <property type="entry name" value="CONSERVED FUNGAL PROTEIN (AFU_ORTHOLOGUE AFUA_1G14230)"/>
    <property type="match status" value="1"/>
</dbReference>
<dbReference type="Pfam" id="PF11937">
    <property type="entry name" value="DUF3455"/>
    <property type="match status" value="1"/>
</dbReference>
<dbReference type="RefSeq" id="XP_062697668.1">
    <property type="nucleotide sequence ID" value="XM_062835749.1"/>
</dbReference>
<keyword evidence="1" id="KW-0732">Signal</keyword>
<dbReference type="InterPro" id="IPR021851">
    <property type="entry name" value="DUF3455"/>
</dbReference>
<evidence type="ECO:0000313" key="3">
    <source>
        <dbReference type="Proteomes" id="UP001285908"/>
    </source>
</evidence>
<evidence type="ECO:0000256" key="1">
    <source>
        <dbReference type="SAM" id="SignalP"/>
    </source>
</evidence>
<organism evidence="2 3">
    <name type="scientific">Neurospora hispaniola</name>
    <dbReference type="NCBI Taxonomy" id="588809"/>
    <lineage>
        <taxon>Eukaryota</taxon>
        <taxon>Fungi</taxon>
        <taxon>Dikarya</taxon>
        <taxon>Ascomycota</taxon>
        <taxon>Pezizomycotina</taxon>
        <taxon>Sordariomycetes</taxon>
        <taxon>Sordariomycetidae</taxon>
        <taxon>Sordariales</taxon>
        <taxon>Sordariaceae</taxon>
        <taxon>Neurospora</taxon>
    </lineage>
</organism>
<evidence type="ECO:0008006" key="4">
    <source>
        <dbReference type="Google" id="ProtNLM"/>
    </source>
</evidence>
<name>A0AAJ0MW74_9PEZI</name>
<dbReference type="EMBL" id="JAULSX010000001">
    <property type="protein sequence ID" value="KAK3500035.1"/>
    <property type="molecule type" value="Genomic_DNA"/>
</dbReference>
<feature type="chain" id="PRO_5042470524" description="Malate dehydrogenase" evidence="1">
    <location>
        <begin position="18"/>
        <end position="276"/>
    </location>
</feature>
<dbReference type="GeneID" id="87873371"/>
<feature type="signal peptide" evidence="1">
    <location>
        <begin position="1"/>
        <end position="17"/>
    </location>
</feature>
<comment type="caution">
    <text evidence="2">The sequence shown here is derived from an EMBL/GenBank/DDBJ whole genome shotgun (WGS) entry which is preliminary data.</text>
</comment>
<dbReference type="AlphaFoldDB" id="A0AAJ0MW74"/>